<reference evidence="1" key="1">
    <citation type="submission" date="2020-08" db="EMBL/GenBank/DDBJ databases">
        <title>Multicomponent nature underlies the extraordinary mechanical properties of spider dragline silk.</title>
        <authorList>
            <person name="Kono N."/>
            <person name="Nakamura H."/>
            <person name="Mori M."/>
            <person name="Yoshida Y."/>
            <person name="Ohtoshi R."/>
            <person name="Malay A.D."/>
            <person name="Moran D.A.P."/>
            <person name="Tomita M."/>
            <person name="Numata K."/>
            <person name="Arakawa K."/>
        </authorList>
    </citation>
    <scope>NUCLEOTIDE SEQUENCE</scope>
</reference>
<dbReference type="AlphaFoldDB" id="A0A8X6XB42"/>
<keyword evidence="2" id="KW-1185">Reference proteome</keyword>
<organism evidence="1 2">
    <name type="scientific">Trichonephila inaurata madagascariensis</name>
    <dbReference type="NCBI Taxonomy" id="2747483"/>
    <lineage>
        <taxon>Eukaryota</taxon>
        <taxon>Metazoa</taxon>
        <taxon>Ecdysozoa</taxon>
        <taxon>Arthropoda</taxon>
        <taxon>Chelicerata</taxon>
        <taxon>Arachnida</taxon>
        <taxon>Araneae</taxon>
        <taxon>Araneomorphae</taxon>
        <taxon>Entelegynae</taxon>
        <taxon>Araneoidea</taxon>
        <taxon>Nephilidae</taxon>
        <taxon>Trichonephila</taxon>
        <taxon>Trichonephila inaurata</taxon>
    </lineage>
</organism>
<protein>
    <submittedName>
        <fullName evidence="1">Uncharacterized protein</fullName>
    </submittedName>
</protein>
<dbReference type="Proteomes" id="UP000886998">
    <property type="component" value="Unassembled WGS sequence"/>
</dbReference>
<dbReference type="EMBL" id="BMAV01007393">
    <property type="protein sequence ID" value="GFY50300.1"/>
    <property type="molecule type" value="Genomic_DNA"/>
</dbReference>
<comment type="caution">
    <text evidence="1">The sequence shown here is derived from an EMBL/GenBank/DDBJ whole genome shotgun (WGS) entry which is preliminary data.</text>
</comment>
<evidence type="ECO:0000313" key="1">
    <source>
        <dbReference type="EMBL" id="GFY50300.1"/>
    </source>
</evidence>
<evidence type="ECO:0000313" key="2">
    <source>
        <dbReference type="Proteomes" id="UP000886998"/>
    </source>
</evidence>
<name>A0A8X6XB42_9ARAC</name>
<gene>
    <name evidence="1" type="ORF">TNIN_102171</name>
</gene>
<proteinExistence type="predicted"/>
<sequence length="73" mass="8638">MQHEKRYTHTQICYLQLKCTAFLQVHLKGCNGRLLCNEKIEKLILNQCFVISTSLQKLKRIWNEVQCSLKLDT</sequence>
<accession>A0A8X6XB42</accession>